<dbReference type="Pfam" id="PF09669">
    <property type="entry name" value="Phage_pRha"/>
    <property type="match status" value="1"/>
</dbReference>
<dbReference type="PATRIC" id="fig|251702.3.peg.4201"/>
<dbReference type="InterPro" id="IPR014054">
    <property type="entry name" value="Phage_regulatory_Rha"/>
</dbReference>
<evidence type="ECO:0000313" key="3">
    <source>
        <dbReference type="EMBL" id="KPW50441.1"/>
    </source>
</evidence>
<gene>
    <name evidence="3" type="ORF">ALO88_03189</name>
</gene>
<dbReference type="InterPro" id="IPR005039">
    <property type="entry name" value="Ant_C"/>
</dbReference>
<reference evidence="3 4" key="1">
    <citation type="submission" date="2015-09" db="EMBL/GenBank/DDBJ databases">
        <title>Genome announcement of multiple Pseudomonas syringae strains.</title>
        <authorList>
            <person name="Thakur S."/>
            <person name="Wang P.W."/>
            <person name="Gong Y."/>
            <person name="Weir B.S."/>
            <person name="Guttman D.S."/>
        </authorList>
    </citation>
    <scope>NUCLEOTIDE SEQUENCE [LARGE SCALE GENOMIC DNA]</scope>
    <source>
        <strain evidence="3 4">ICMP4303</strain>
    </source>
</reference>
<sequence length="250" mass="27681">MHTTPFSCNTGHAAAPGSGEHQALTRQVMSSREIAGLTGKQHKNVKRDVMTMLAELKIDALSFEHTYLDGQNRKQTEYMLDREHTDCLLTGYSAELRMKVIVRWRELEGQLIGRLRIPTSFAEALRLAADQVEQNRKLQFVIDKQAPKVAAINRLASAGGAICITDAAKQLQLAPSTLFAWLHQHRWIFRRGGSGRWTAYQPRITTGVMVHKITALKPDPDTGADRAAFDPLITTKGLALLAEQNIGASA</sequence>
<evidence type="ECO:0000259" key="2">
    <source>
        <dbReference type="Pfam" id="PF03374"/>
    </source>
</evidence>
<feature type="region of interest" description="Disordered" evidence="1">
    <location>
        <begin position="1"/>
        <end position="20"/>
    </location>
</feature>
<proteinExistence type="predicted"/>
<protein>
    <recommendedName>
        <fullName evidence="2">Antirepressor protein C-terminal domain-containing protein</fullName>
    </recommendedName>
</protein>
<feature type="compositionally biased region" description="Polar residues" evidence="1">
    <location>
        <begin position="1"/>
        <end position="10"/>
    </location>
</feature>
<organism evidence="3 4">
    <name type="scientific">Pseudomonas syringae pv. antirrhini</name>
    <dbReference type="NCBI Taxonomy" id="251702"/>
    <lineage>
        <taxon>Bacteria</taxon>
        <taxon>Pseudomonadati</taxon>
        <taxon>Pseudomonadota</taxon>
        <taxon>Gammaproteobacteria</taxon>
        <taxon>Pseudomonadales</taxon>
        <taxon>Pseudomonadaceae</taxon>
        <taxon>Pseudomonas</taxon>
    </lineage>
</organism>
<dbReference type="EMBL" id="LJPT01000050">
    <property type="protein sequence ID" value="KPW50441.1"/>
    <property type="molecule type" value="Genomic_DNA"/>
</dbReference>
<evidence type="ECO:0000256" key="1">
    <source>
        <dbReference type="SAM" id="MobiDB-lite"/>
    </source>
</evidence>
<dbReference type="AlphaFoldDB" id="A0A0P9P179"/>
<name>A0A0P9P179_9PSED</name>
<comment type="caution">
    <text evidence="3">The sequence shown here is derived from an EMBL/GenBank/DDBJ whole genome shotgun (WGS) entry which is preliminary data.</text>
</comment>
<dbReference type="Proteomes" id="UP000050425">
    <property type="component" value="Unassembled WGS sequence"/>
</dbReference>
<accession>A0A0P9P179</accession>
<evidence type="ECO:0000313" key="4">
    <source>
        <dbReference type="Proteomes" id="UP000050425"/>
    </source>
</evidence>
<dbReference type="GO" id="GO:0003677">
    <property type="term" value="F:DNA binding"/>
    <property type="evidence" value="ECO:0007669"/>
    <property type="project" value="InterPro"/>
</dbReference>
<dbReference type="Pfam" id="PF03374">
    <property type="entry name" value="ANT"/>
    <property type="match status" value="1"/>
</dbReference>
<feature type="domain" description="Antirepressor protein C-terminal" evidence="2">
    <location>
        <begin position="142"/>
        <end position="243"/>
    </location>
</feature>